<evidence type="ECO:0000256" key="5">
    <source>
        <dbReference type="ARBA" id="ARBA00023242"/>
    </source>
</evidence>
<feature type="domain" description="Mnd1 HTH" evidence="9">
    <location>
        <begin position="1"/>
        <end position="41"/>
    </location>
</feature>
<evidence type="ECO:0000259" key="10">
    <source>
        <dbReference type="Pfam" id="PF18517"/>
    </source>
</evidence>
<dbReference type="InterPro" id="IPR040661">
    <property type="entry name" value="LZ3wCH"/>
</dbReference>
<evidence type="ECO:0000256" key="2">
    <source>
        <dbReference type="ARBA" id="ARBA00005981"/>
    </source>
</evidence>
<organism evidence="11 12">
    <name type="scientific">Rhizophlyctis rosea</name>
    <dbReference type="NCBI Taxonomy" id="64517"/>
    <lineage>
        <taxon>Eukaryota</taxon>
        <taxon>Fungi</taxon>
        <taxon>Fungi incertae sedis</taxon>
        <taxon>Chytridiomycota</taxon>
        <taxon>Chytridiomycota incertae sedis</taxon>
        <taxon>Chytridiomycetes</taxon>
        <taxon>Rhizophlyctidales</taxon>
        <taxon>Rhizophlyctidaceae</taxon>
        <taxon>Rhizophlyctis</taxon>
    </lineage>
</organism>
<dbReference type="InterPro" id="IPR040453">
    <property type="entry name" value="Mnd1_HTH"/>
</dbReference>
<dbReference type="PIRSF" id="PIRSF026991">
    <property type="entry name" value="Mnd1"/>
    <property type="match status" value="1"/>
</dbReference>
<evidence type="ECO:0000256" key="6">
    <source>
        <dbReference type="ARBA" id="ARBA00023254"/>
    </source>
</evidence>
<sequence length="171" mass="19799">MAPKMKGIVQQSVKEVLDSLVSDNLVTLEKIGTSNYYWSFPSTAMQSRKRKLEDLENELTKLKERRTELEEGIERAQEGREESDDRVEMLQRLQEAEALKKSQLKELDQFRDCDPALLEAKEKATIIAKDAANRWTDNIFALQSYCNRKFNISAQDFNRQFGISDDFDSIP</sequence>
<keyword evidence="12" id="KW-1185">Reference proteome</keyword>
<dbReference type="PANTHER" id="PTHR31398:SF0">
    <property type="entry name" value="MEIOTIC NUCLEAR DIVISION PROTEIN 1 HOMOLOG"/>
    <property type="match status" value="1"/>
</dbReference>
<name>A0AAD5X6M3_9FUNG</name>
<dbReference type="GO" id="GO:0005634">
    <property type="term" value="C:nucleus"/>
    <property type="evidence" value="ECO:0007669"/>
    <property type="project" value="UniProtKB-SubCell"/>
</dbReference>
<feature type="coiled-coil region" evidence="8">
    <location>
        <begin position="45"/>
        <end position="106"/>
    </location>
</feature>
<keyword evidence="6" id="KW-0469">Meiosis</keyword>
<evidence type="ECO:0000256" key="7">
    <source>
        <dbReference type="PIRNR" id="PIRNR026991"/>
    </source>
</evidence>
<proteinExistence type="inferred from homology"/>
<dbReference type="GO" id="GO:0007131">
    <property type="term" value="P:reciprocal meiotic recombination"/>
    <property type="evidence" value="ECO:0007669"/>
    <property type="project" value="InterPro"/>
</dbReference>
<dbReference type="PANTHER" id="PTHR31398">
    <property type="entry name" value="MEIOTIC NUCLEAR DIVISION PROTEIN 1 HOMOLOG"/>
    <property type="match status" value="1"/>
</dbReference>
<dbReference type="Pfam" id="PF18517">
    <property type="entry name" value="LZ3wCH"/>
    <property type="match status" value="1"/>
</dbReference>
<gene>
    <name evidence="11" type="primary">MND1</name>
    <name evidence="11" type="ORF">HK097_002178</name>
</gene>
<dbReference type="GO" id="GO:0003690">
    <property type="term" value="F:double-stranded DNA binding"/>
    <property type="evidence" value="ECO:0007669"/>
    <property type="project" value="InterPro"/>
</dbReference>
<evidence type="ECO:0000256" key="8">
    <source>
        <dbReference type="SAM" id="Coils"/>
    </source>
</evidence>
<evidence type="ECO:0000313" key="11">
    <source>
        <dbReference type="EMBL" id="KAJ3054296.1"/>
    </source>
</evidence>
<comment type="caution">
    <text evidence="11">The sequence shown here is derived from an EMBL/GenBank/DDBJ whole genome shotgun (WGS) entry which is preliminary data.</text>
</comment>
<evidence type="ECO:0000256" key="1">
    <source>
        <dbReference type="ARBA" id="ARBA00004123"/>
    </source>
</evidence>
<accession>A0AAD5X6M3</accession>
<evidence type="ECO:0000313" key="12">
    <source>
        <dbReference type="Proteomes" id="UP001212841"/>
    </source>
</evidence>
<evidence type="ECO:0000256" key="4">
    <source>
        <dbReference type="ARBA" id="ARBA00023172"/>
    </source>
</evidence>
<keyword evidence="3 8" id="KW-0175">Coiled coil</keyword>
<dbReference type="Pfam" id="PF03962">
    <property type="entry name" value="Mnd1"/>
    <property type="match status" value="1"/>
</dbReference>
<feature type="domain" description="Leucine zipper with capping helix" evidence="10">
    <location>
        <begin position="118"/>
        <end position="168"/>
    </location>
</feature>
<dbReference type="EMBL" id="JADGJD010000146">
    <property type="protein sequence ID" value="KAJ3054296.1"/>
    <property type="molecule type" value="Genomic_DNA"/>
</dbReference>
<evidence type="ECO:0000256" key="3">
    <source>
        <dbReference type="ARBA" id="ARBA00023054"/>
    </source>
</evidence>
<dbReference type="InterPro" id="IPR005647">
    <property type="entry name" value="Mnd1"/>
</dbReference>
<evidence type="ECO:0000259" key="9">
    <source>
        <dbReference type="Pfam" id="PF03962"/>
    </source>
</evidence>
<dbReference type="AlphaFoldDB" id="A0AAD5X6M3"/>
<keyword evidence="4" id="KW-0233">DNA recombination</keyword>
<comment type="subcellular location">
    <subcellularLocation>
        <location evidence="1 7">Nucleus</location>
    </subcellularLocation>
</comment>
<reference evidence="11" key="1">
    <citation type="submission" date="2020-05" db="EMBL/GenBank/DDBJ databases">
        <title>Phylogenomic resolution of chytrid fungi.</title>
        <authorList>
            <person name="Stajich J.E."/>
            <person name="Amses K."/>
            <person name="Simmons R."/>
            <person name="Seto K."/>
            <person name="Myers J."/>
            <person name="Bonds A."/>
            <person name="Quandt C.A."/>
            <person name="Barry K."/>
            <person name="Liu P."/>
            <person name="Grigoriev I."/>
            <person name="Longcore J.E."/>
            <person name="James T.Y."/>
        </authorList>
    </citation>
    <scope>NUCLEOTIDE SEQUENCE</scope>
    <source>
        <strain evidence="11">JEL0318</strain>
    </source>
</reference>
<keyword evidence="5 7" id="KW-0539">Nucleus</keyword>
<comment type="similarity">
    <text evidence="2 7">Belongs to the MND1 family.</text>
</comment>
<comment type="function">
    <text evidence="7">Required for proper homologous chromosome pairing and efficient cross-over and intragenic recombination during meiosis.</text>
</comment>
<protein>
    <recommendedName>
        <fullName evidence="7">Meiotic nuclear division protein 1</fullName>
    </recommendedName>
</protein>
<dbReference type="Proteomes" id="UP001212841">
    <property type="component" value="Unassembled WGS sequence"/>
</dbReference>